<keyword evidence="2" id="KW-1185">Reference proteome</keyword>
<dbReference type="Gene3D" id="3.90.1710.10">
    <property type="entry name" value="Enterococcus faecalis V583 domain"/>
    <property type="match status" value="1"/>
</dbReference>
<dbReference type="RefSeq" id="WP_344142177.1">
    <property type="nucleotide sequence ID" value="NZ_BAABIK010000011.1"/>
</dbReference>
<proteinExistence type="predicted"/>
<evidence type="ECO:0000313" key="1">
    <source>
        <dbReference type="EMBL" id="GAA4940617.1"/>
    </source>
</evidence>
<name>A0ABP9GI21_9ACTN</name>
<dbReference type="InterPro" id="IPR009499">
    <property type="entry name" value="AllG-like"/>
</dbReference>
<comment type="caution">
    <text evidence="1">The sequence shown here is derived from an EMBL/GenBank/DDBJ whole genome shotgun (WGS) entry which is preliminary data.</text>
</comment>
<accession>A0ABP9GI21</accession>
<dbReference type="Gene3D" id="1.10.10.660">
    <property type="entry name" value="conserved protein of unknown function from Enterococcus faecalis V583"/>
    <property type="match status" value="1"/>
</dbReference>
<dbReference type="Proteomes" id="UP001499993">
    <property type="component" value="Unassembled WGS sequence"/>
</dbReference>
<dbReference type="Pfam" id="PF06545">
    <property type="entry name" value="AllG"/>
    <property type="match status" value="1"/>
</dbReference>
<reference evidence="2" key="1">
    <citation type="journal article" date="2019" name="Int. J. Syst. Evol. Microbiol.">
        <title>The Global Catalogue of Microorganisms (GCM) 10K type strain sequencing project: providing services to taxonomists for standard genome sequencing and annotation.</title>
        <authorList>
            <consortium name="The Broad Institute Genomics Platform"/>
            <consortium name="The Broad Institute Genome Sequencing Center for Infectious Disease"/>
            <person name="Wu L."/>
            <person name="Ma J."/>
        </authorList>
    </citation>
    <scope>NUCLEOTIDE SEQUENCE [LARGE SCALE GENOMIC DNA]</scope>
    <source>
        <strain evidence="2">JCM 18123</strain>
    </source>
</reference>
<dbReference type="EMBL" id="BAABIK010000011">
    <property type="protein sequence ID" value="GAA4940617.1"/>
    <property type="molecule type" value="Genomic_DNA"/>
</dbReference>
<evidence type="ECO:0000313" key="2">
    <source>
        <dbReference type="Proteomes" id="UP001499993"/>
    </source>
</evidence>
<sequence>MSTSRLLTDDPVVVASGARLLSEALAAQAVPVADTGFRPPMAGAEGDTAADLARVMADPRRAAANAEAVRRLLAVRPRLVDVRPAGEALGLRRGSFLHAGPPVGWERASGPLRGALMGAAVFEGLAESPEQAEAELRRGGADLEPCHHRGAVGPMAGVVSPSMWVFEVADAETGRRSWCSLNEGLGAVLRYGAYGPEVVERLRWMSEVLGPLLRDAVRAHGPLDLGAVLAQMLQMGDEGHNRNRSGTLMLLRALLPDLLTVGAPASDVAAAADFIGGNDHFFLNLAMPAAKLMADAARGVPGSTAVVAMARNGTDFGIQVSGCGDRWFTAPALTPEGLFLGSYGPEDANPDIGDSTITETCGLGGFAMAAAPAIVRFVGGDAGFALRTTRSMYEITLEENPAFQLPILDFRGAPTGIDVTRVVRSGILPQINTGMAGRVPGTGQVGAGLVTPPAECFTAAVAALALQAPEPSGAPAAG</sequence>
<organism evidence="1 2">
    <name type="scientific">Streptomonospora halophila</name>
    <dbReference type="NCBI Taxonomy" id="427369"/>
    <lineage>
        <taxon>Bacteria</taxon>
        <taxon>Bacillati</taxon>
        <taxon>Actinomycetota</taxon>
        <taxon>Actinomycetes</taxon>
        <taxon>Streptosporangiales</taxon>
        <taxon>Nocardiopsidaceae</taxon>
        <taxon>Streptomonospora</taxon>
    </lineage>
</organism>
<protein>
    <submittedName>
        <fullName evidence="1">DUF1116 domain-containing protein</fullName>
    </submittedName>
</protein>
<gene>
    <name evidence="1" type="ORF">GCM10023224_22910</name>
</gene>
<dbReference type="InterPro" id="IPR024033">
    <property type="entry name" value="OXTCase_su_AllG_h-dom"/>
</dbReference>
<dbReference type="Gene3D" id="3.90.1700.10">
    <property type="entry name" value="v583 domain like"/>
    <property type="match status" value="1"/>
</dbReference>